<proteinExistence type="predicted"/>
<protein>
    <recommendedName>
        <fullName evidence="1">DUF7296 domain-containing protein</fullName>
    </recommendedName>
</protein>
<dbReference type="Proteomes" id="UP000317085">
    <property type="component" value="Segment"/>
</dbReference>
<dbReference type="Pfam" id="PF23969">
    <property type="entry name" value="DUF7296"/>
    <property type="match status" value="1"/>
</dbReference>
<keyword evidence="3" id="KW-1185">Reference proteome</keyword>
<name>A0A4Y6E711_9CAUD</name>
<accession>A0A4Y6E711</accession>
<evidence type="ECO:0000259" key="1">
    <source>
        <dbReference type="Pfam" id="PF23969"/>
    </source>
</evidence>
<feature type="domain" description="DUF7296" evidence="1">
    <location>
        <begin position="1"/>
        <end position="113"/>
    </location>
</feature>
<evidence type="ECO:0000313" key="2">
    <source>
        <dbReference type="EMBL" id="QDF14199.1"/>
    </source>
</evidence>
<dbReference type="EMBL" id="MK880124">
    <property type="protein sequence ID" value="QDF14199.1"/>
    <property type="molecule type" value="Genomic_DNA"/>
</dbReference>
<reference evidence="3" key="1">
    <citation type="submission" date="2019-05" db="EMBL/GenBank/DDBJ databases">
        <authorList>
            <person name="Matney K."/>
            <person name="Lacafta O."/>
            <person name="Ahmed J."/>
            <person name="Anderson S."/>
            <person name="Assadpour T."/>
            <person name="Espinosa K."/>
            <person name="Gadsden T."/>
            <person name="Graham A."/>
            <person name="Hajjar W."/>
            <person name="Howard T."/>
            <person name="Matsen K."/>
            <person name="Osu J."/>
            <person name="Rup E."/>
            <person name="Sang H."/>
            <person name="Wadi S."/>
            <person name="McNeal J."/>
            <person name="Temple L."/>
        </authorList>
    </citation>
    <scope>NUCLEOTIDE SEQUENCE [LARGE SCALE GENOMIC DNA]</scope>
</reference>
<evidence type="ECO:0000313" key="3">
    <source>
        <dbReference type="Proteomes" id="UP000317085"/>
    </source>
</evidence>
<organism evidence="2 3">
    <name type="scientific">Microbacterium phage IAmGroot</name>
    <dbReference type="NCBI Taxonomy" id="2588486"/>
    <lineage>
        <taxon>Viruses</taxon>
        <taxon>Duplodnaviria</taxon>
        <taxon>Heunggongvirae</taxon>
        <taxon>Uroviricota</taxon>
        <taxon>Caudoviricetes</taxon>
        <taxon>Casidaviridae</taxon>
        <taxon>Gardenstatevirus</taxon>
        <taxon>Gardenstatevirus iamgroot</taxon>
    </lineage>
</organism>
<sequence>MTFYTYDQNNSGGSFDVDPERGIASVVIIEADSAEEANARAEDIGLYFDDSYDIDCDCCGTRWSAAWGDGDDVPTVYGVERSPGDSGGRGWRWTSPEGFIHYADGRIEAIGVDQ</sequence>
<dbReference type="InterPro" id="IPR055720">
    <property type="entry name" value="DUF7296"/>
</dbReference>
<gene>
    <name evidence="2" type="primary">26</name>
    <name evidence="2" type="ORF">SEA_IAMGROOT_26</name>
</gene>